<evidence type="ECO:0000313" key="3">
    <source>
        <dbReference type="Proteomes" id="UP000276741"/>
    </source>
</evidence>
<reference evidence="1" key="3">
    <citation type="journal article" date="2019" name="BMC Res. Notes">
        <title>Complete genome sequence of the Sulfodiicoccus acidiphilus strain HS-1T, the first crenarchaeon that lacks polB3, isolated from an acidic hot spring in Ohwaku-dani, Hakone, Japan.</title>
        <authorList>
            <person name="Sakai H.D."/>
            <person name="Kurosawa N."/>
        </authorList>
    </citation>
    <scope>NUCLEOTIDE SEQUENCE</scope>
    <source>
        <strain evidence="1">HS-1</strain>
    </source>
</reference>
<gene>
    <name evidence="2" type="ORF">GCM10007116_02180</name>
    <name evidence="1" type="ORF">HS1genome_1337</name>
</gene>
<organism evidence="1 3">
    <name type="scientific">Sulfodiicoccus acidiphilus</name>
    <dbReference type="NCBI Taxonomy" id="1670455"/>
    <lineage>
        <taxon>Archaea</taxon>
        <taxon>Thermoproteota</taxon>
        <taxon>Thermoprotei</taxon>
        <taxon>Sulfolobales</taxon>
        <taxon>Sulfolobaceae</taxon>
        <taxon>Sulfodiicoccus</taxon>
    </lineage>
</organism>
<keyword evidence="3" id="KW-1185">Reference proteome</keyword>
<dbReference type="OrthoDB" id="57238at2157"/>
<reference evidence="2" key="1">
    <citation type="journal article" date="2014" name="Int. J. Syst. Evol. Microbiol.">
        <title>Complete genome sequence of Corynebacterium casei LMG S-19264T (=DSM 44701T), isolated from a smear-ripened cheese.</title>
        <authorList>
            <consortium name="US DOE Joint Genome Institute (JGI-PGF)"/>
            <person name="Walter F."/>
            <person name="Albersmeier A."/>
            <person name="Kalinowski J."/>
            <person name="Ruckert C."/>
        </authorList>
    </citation>
    <scope>NUCLEOTIDE SEQUENCE</scope>
    <source>
        <strain evidence="2">JCM 31740</strain>
    </source>
</reference>
<dbReference type="EMBL" id="AP018553">
    <property type="protein sequence ID" value="BBD72948.1"/>
    <property type="molecule type" value="Genomic_DNA"/>
</dbReference>
<dbReference type="Proteomes" id="UP000276741">
    <property type="component" value="Chromosome"/>
</dbReference>
<dbReference type="KEGG" id="sacd:HS1genome_1337"/>
<evidence type="ECO:0000313" key="1">
    <source>
        <dbReference type="EMBL" id="BBD72948.1"/>
    </source>
</evidence>
<dbReference type="GeneID" id="38666852"/>
<name>A0A348B446_9CREN</name>
<reference evidence="3" key="2">
    <citation type="submission" date="2018-04" db="EMBL/GenBank/DDBJ databases">
        <title>Complete genome sequence of Sulfodiicoccus acidiphilus strain HS-1.</title>
        <authorList>
            <person name="Sakai H.D."/>
            <person name="Kurosawa N."/>
        </authorList>
    </citation>
    <scope>NUCLEOTIDE SEQUENCE [LARGE SCALE GENOMIC DNA]</scope>
    <source>
        <strain evidence="3">HS-1</strain>
    </source>
</reference>
<evidence type="ECO:0000313" key="2">
    <source>
        <dbReference type="EMBL" id="GGT87799.1"/>
    </source>
</evidence>
<sequence>MEPFYFTSYGRVVGKAGDVNSLLTELERLSKEDPNCVSWHLKEGHLVQWLTYIGENGLAEMLKGVGEPGEAVTRTREYMVMRRQVTTGLKRKSRRR</sequence>
<protein>
    <submittedName>
        <fullName evidence="1">Uncharacterized protein</fullName>
    </submittedName>
</protein>
<proteinExistence type="predicted"/>
<dbReference type="Proteomes" id="UP000616143">
    <property type="component" value="Unassembled WGS sequence"/>
</dbReference>
<reference evidence="2" key="4">
    <citation type="submission" date="2020-09" db="EMBL/GenBank/DDBJ databases">
        <authorList>
            <person name="Sun Q."/>
            <person name="Ohkuma M."/>
        </authorList>
    </citation>
    <scope>NUCLEOTIDE SEQUENCE</scope>
    <source>
        <strain evidence="2">JCM 31740</strain>
    </source>
</reference>
<accession>A0A348B446</accession>
<dbReference type="RefSeq" id="WP_126450139.1">
    <property type="nucleotide sequence ID" value="NZ_AP018553.1"/>
</dbReference>
<dbReference type="AlphaFoldDB" id="A0A348B446"/>
<dbReference type="EMBL" id="BMQS01000002">
    <property type="protein sequence ID" value="GGT87799.1"/>
    <property type="molecule type" value="Genomic_DNA"/>
</dbReference>